<organism evidence="1 2">
    <name type="scientific">Ameca splendens</name>
    <dbReference type="NCBI Taxonomy" id="208324"/>
    <lineage>
        <taxon>Eukaryota</taxon>
        <taxon>Metazoa</taxon>
        <taxon>Chordata</taxon>
        <taxon>Craniata</taxon>
        <taxon>Vertebrata</taxon>
        <taxon>Euteleostomi</taxon>
        <taxon>Actinopterygii</taxon>
        <taxon>Neopterygii</taxon>
        <taxon>Teleostei</taxon>
        <taxon>Neoteleostei</taxon>
        <taxon>Acanthomorphata</taxon>
        <taxon>Ovalentaria</taxon>
        <taxon>Atherinomorphae</taxon>
        <taxon>Cyprinodontiformes</taxon>
        <taxon>Goodeidae</taxon>
        <taxon>Ameca</taxon>
    </lineage>
</organism>
<dbReference type="Proteomes" id="UP001469553">
    <property type="component" value="Unassembled WGS sequence"/>
</dbReference>
<comment type="caution">
    <text evidence="1">The sequence shown here is derived from an EMBL/GenBank/DDBJ whole genome shotgun (WGS) entry which is preliminary data.</text>
</comment>
<evidence type="ECO:0000313" key="1">
    <source>
        <dbReference type="EMBL" id="MEQ2289111.1"/>
    </source>
</evidence>
<reference evidence="1 2" key="1">
    <citation type="submission" date="2021-06" db="EMBL/GenBank/DDBJ databases">
        <authorList>
            <person name="Palmer J.M."/>
        </authorList>
    </citation>
    <scope>NUCLEOTIDE SEQUENCE [LARGE SCALE GENOMIC DNA]</scope>
    <source>
        <strain evidence="1 2">AS_MEX2019</strain>
        <tissue evidence="1">Muscle</tissue>
    </source>
</reference>
<gene>
    <name evidence="1" type="ORF">AMECASPLE_029689</name>
</gene>
<dbReference type="EMBL" id="JAHRIP010022238">
    <property type="protein sequence ID" value="MEQ2289111.1"/>
    <property type="molecule type" value="Genomic_DNA"/>
</dbReference>
<keyword evidence="2" id="KW-1185">Reference proteome</keyword>
<accession>A0ABV0Y6D7</accession>
<sequence>MSKCVCPWTQTNGLFITYKWAGLIIKAAASRDLLKLVFGNMLYWHAEIHRTKHQEGFPVFQAATECTFWKKATSWMAAVVISGCLIYTDLHFVLLESSDCTYL</sequence>
<proteinExistence type="predicted"/>
<protein>
    <submittedName>
        <fullName evidence="1">Uncharacterized protein</fullName>
    </submittedName>
</protein>
<name>A0ABV0Y6D7_9TELE</name>
<evidence type="ECO:0000313" key="2">
    <source>
        <dbReference type="Proteomes" id="UP001469553"/>
    </source>
</evidence>